<reference evidence="1 2" key="1">
    <citation type="journal article" date="2020" name="Phytopathology">
        <title>Genome Sequence Resources of Colletotrichum truncatum, C. plurivorum, C. musicola, and C. sojae: Four Species Pathogenic to Soybean (Glycine max).</title>
        <authorList>
            <person name="Rogerio F."/>
            <person name="Boufleur T.R."/>
            <person name="Ciampi-Guillardi M."/>
            <person name="Sukno S.A."/>
            <person name="Thon M.R."/>
            <person name="Massola Junior N.S."/>
            <person name="Baroncelli R."/>
        </authorList>
    </citation>
    <scope>NUCLEOTIDE SEQUENCE [LARGE SCALE GENOMIC DNA]</scope>
    <source>
        <strain evidence="1 2">CMES1059</strain>
    </source>
</reference>
<gene>
    <name evidence="1" type="ORF">CTRU02_206807</name>
</gene>
<name>A0ACC3YYT7_COLTU</name>
<organism evidence="1 2">
    <name type="scientific">Colletotrichum truncatum</name>
    <name type="common">Anthracnose fungus</name>
    <name type="synonym">Colletotrichum capsici</name>
    <dbReference type="NCBI Taxonomy" id="5467"/>
    <lineage>
        <taxon>Eukaryota</taxon>
        <taxon>Fungi</taxon>
        <taxon>Dikarya</taxon>
        <taxon>Ascomycota</taxon>
        <taxon>Pezizomycotina</taxon>
        <taxon>Sordariomycetes</taxon>
        <taxon>Hypocreomycetidae</taxon>
        <taxon>Glomerellales</taxon>
        <taxon>Glomerellaceae</taxon>
        <taxon>Colletotrichum</taxon>
        <taxon>Colletotrichum truncatum species complex</taxon>
    </lineage>
</organism>
<evidence type="ECO:0000313" key="1">
    <source>
        <dbReference type="EMBL" id="KAL0937076.1"/>
    </source>
</evidence>
<protein>
    <submittedName>
        <fullName evidence="1">Mitochondrial enoyl reductase</fullName>
    </submittedName>
</protein>
<comment type="caution">
    <text evidence="1">The sequence shown here is derived from an EMBL/GenBank/DDBJ whole genome shotgun (WGS) entry which is preliminary data.</text>
</comment>
<sequence>MSWSIVHQIAKPRLSGIISHEIPDLGEEDEGFVLVKFLAAPINRVDLMVLAGQYPVKPRYLVNEEPVLGFDGCGVIVESKDPSLEPGDVIIPRELGLGTWRTHAVLPARSLLKLPGGTPPLAASLLRSSAVVAWLLLEEVTPLQKGDWIIVSAGTSCVAQFLAQIASRKGINAILVIRDREGVSESKKALLKLGAAKVITESELEVREGELFQENLVLAIDSVFGDVGQRLVETLSPGGKYVLLGMLGGPAGSLAITTKHLFHRRLSLLPFRSSEVLSRLGTANADALFHKIARLLTDGSLKCPDVRIVDWAQGENDHTTLETIVQESLKTAESKDVGYQKLVWNFQ</sequence>
<dbReference type="Proteomes" id="UP000805649">
    <property type="component" value="Unassembled WGS sequence"/>
</dbReference>
<accession>A0ACC3YYT7</accession>
<dbReference type="EMBL" id="VUJX02000004">
    <property type="protein sequence ID" value="KAL0937076.1"/>
    <property type="molecule type" value="Genomic_DNA"/>
</dbReference>
<evidence type="ECO:0000313" key="2">
    <source>
        <dbReference type="Proteomes" id="UP000805649"/>
    </source>
</evidence>
<keyword evidence="2" id="KW-1185">Reference proteome</keyword>
<proteinExistence type="predicted"/>